<dbReference type="InterPro" id="IPR050194">
    <property type="entry name" value="Glycosyltransferase_grp1"/>
</dbReference>
<dbReference type="Proteomes" id="UP001549104">
    <property type="component" value="Unassembled WGS sequence"/>
</dbReference>
<dbReference type="Gene3D" id="3.40.50.2000">
    <property type="entry name" value="Glycogen Phosphorylase B"/>
    <property type="match status" value="2"/>
</dbReference>
<evidence type="ECO:0000313" key="4">
    <source>
        <dbReference type="Proteomes" id="UP001549104"/>
    </source>
</evidence>
<feature type="domain" description="Glycosyl transferase family 1" evidence="1">
    <location>
        <begin position="168"/>
        <end position="328"/>
    </location>
</feature>
<reference evidence="3 4" key="1">
    <citation type="submission" date="2024-06" db="EMBL/GenBank/DDBJ databases">
        <title>Sorghum-associated microbial communities from plants grown in Nebraska, USA.</title>
        <authorList>
            <person name="Schachtman D."/>
        </authorList>
    </citation>
    <scope>NUCLEOTIDE SEQUENCE [LARGE SCALE GENOMIC DNA]</scope>
    <source>
        <strain evidence="3 4">1288</strain>
    </source>
</reference>
<dbReference type="PANTHER" id="PTHR45947">
    <property type="entry name" value="SULFOQUINOVOSYL TRANSFERASE SQD2"/>
    <property type="match status" value="1"/>
</dbReference>
<dbReference type="SUPFAM" id="SSF53756">
    <property type="entry name" value="UDP-Glycosyltransferase/glycogen phosphorylase"/>
    <property type="match status" value="1"/>
</dbReference>
<comment type="caution">
    <text evidence="3">The sequence shown here is derived from an EMBL/GenBank/DDBJ whole genome shotgun (WGS) entry which is preliminary data.</text>
</comment>
<dbReference type="InterPro" id="IPR028098">
    <property type="entry name" value="Glyco_trans_4-like_N"/>
</dbReference>
<accession>A0ABV2K3B3</accession>
<evidence type="ECO:0000313" key="3">
    <source>
        <dbReference type="EMBL" id="MET3655552.1"/>
    </source>
</evidence>
<dbReference type="CDD" id="cd03819">
    <property type="entry name" value="GT4_WavL-like"/>
    <property type="match status" value="1"/>
</dbReference>
<organism evidence="3 4">
    <name type="scientific">Sporosarcina psychrophila</name>
    <name type="common">Bacillus psychrophilus</name>
    <dbReference type="NCBI Taxonomy" id="1476"/>
    <lineage>
        <taxon>Bacteria</taxon>
        <taxon>Bacillati</taxon>
        <taxon>Bacillota</taxon>
        <taxon>Bacilli</taxon>
        <taxon>Bacillales</taxon>
        <taxon>Caryophanaceae</taxon>
        <taxon>Sporosarcina</taxon>
    </lineage>
</organism>
<dbReference type="Pfam" id="PF00534">
    <property type="entry name" value="Glycos_transf_1"/>
    <property type="match status" value="1"/>
</dbReference>
<evidence type="ECO:0000259" key="1">
    <source>
        <dbReference type="Pfam" id="PF00534"/>
    </source>
</evidence>
<gene>
    <name evidence="3" type="ORF">ABIC55_000636</name>
</gene>
<dbReference type="RefSeq" id="WP_342539028.1">
    <property type="nucleotide sequence ID" value="NZ_JBEPME010000001.1"/>
</dbReference>
<dbReference type="PANTHER" id="PTHR45947:SF3">
    <property type="entry name" value="SULFOQUINOVOSYL TRANSFERASE SQD2"/>
    <property type="match status" value="1"/>
</dbReference>
<dbReference type="Pfam" id="PF13439">
    <property type="entry name" value="Glyco_transf_4"/>
    <property type="match status" value="1"/>
</dbReference>
<evidence type="ECO:0000259" key="2">
    <source>
        <dbReference type="Pfam" id="PF13439"/>
    </source>
</evidence>
<proteinExistence type="predicted"/>
<protein>
    <submittedName>
        <fullName evidence="3">Glycosyltransferase involved in cell wall biosynthesis</fullName>
    </submittedName>
</protein>
<name>A0ABV2K3B3_SPOPS</name>
<sequence>MYTVLLLTDKLITGGAEMYFCKLENHLKDENMTFYSAAAAGEMYNQIHNKSNFIPLSLKNHLGNLKTLRKQVIQKAIDVIHANSLRMLLYSIAIKKITNREIKLVYTKHNVTMLEKKIPFLFKKVLNRHVDQIISVSNFETENLQQLGVRKELIRTIYNGVDLDQFPFQPQQAQKTFNIGILARLSKEKNHKLFLTIANELRNMDHFTFHIAGDGPEREFVEKEIKKLKLSHKINVLGQASNPYEFICNMDLLLLTSFREVFPMVVLEAMATGTPIVSIDVGGIKEAIIDHETGILISHHSEKEFAEKIMMLHDNEDLRQDLGSTARQKVEESFSLSTMIHSTLKTYQI</sequence>
<feature type="domain" description="Glycosyltransferase subfamily 4-like N-terminal" evidence="2">
    <location>
        <begin position="14"/>
        <end position="165"/>
    </location>
</feature>
<dbReference type="InterPro" id="IPR001296">
    <property type="entry name" value="Glyco_trans_1"/>
</dbReference>
<dbReference type="EMBL" id="JBEPME010000001">
    <property type="protein sequence ID" value="MET3655552.1"/>
    <property type="molecule type" value="Genomic_DNA"/>
</dbReference>
<keyword evidence="4" id="KW-1185">Reference proteome</keyword>